<accession>A0ABU0LPR4</accession>
<gene>
    <name evidence="1" type="ORF">QOZ99_001588</name>
</gene>
<evidence type="ECO:0000313" key="2">
    <source>
        <dbReference type="Proteomes" id="UP001235094"/>
    </source>
</evidence>
<dbReference type="Proteomes" id="UP001235094">
    <property type="component" value="Unassembled WGS sequence"/>
</dbReference>
<name>A0ABU0LPR4_9HYPH</name>
<proteinExistence type="predicted"/>
<evidence type="ECO:0000313" key="1">
    <source>
        <dbReference type="EMBL" id="MDQ0510700.1"/>
    </source>
</evidence>
<comment type="caution">
    <text evidence="1">The sequence shown here is derived from an EMBL/GenBank/DDBJ whole genome shotgun (WGS) entry which is preliminary data.</text>
</comment>
<dbReference type="EMBL" id="JAUSVR010000004">
    <property type="protein sequence ID" value="MDQ0510700.1"/>
    <property type="molecule type" value="Genomic_DNA"/>
</dbReference>
<keyword evidence="2" id="KW-1185">Reference proteome</keyword>
<organism evidence="1 2">
    <name type="scientific">Ancylobacter amanitiformis</name>
    <dbReference type="NCBI Taxonomy" id="217069"/>
    <lineage>
        <taxon>Bacteria</taxon>
        <taxon>Pseudomonadati</taxon>
        <taxon>Pseudomonadota</taxon>
        <taxon>Alphaproteobacteria</taxon>
        <taxon>Hyphomicrobiales</taxon>
        <taxon>Xanthobacteraceae</taxon>
        <taxon>Ancylobacter</taxon>
    </lineage>
</organism>
<dbReference type="RefSeq" id="WP_306889427.1">
    <property type="nucleotide sequence ID" value="NZ_JAUSVR010000004.1"/>
</dbReference>
<protein>
    <submittedName>
        <fullName evidence="1">Uncharacterized protein</fullName>
    </submittedName>
</protein>
<sequence length="84" mass="9206">MAMRMARRCGDLAWRVIRTMTREVERRSGDAIEPREAKTRKLPLTLAGEVAELFAASHGTQATILNGAHRSEGPVFTAIGRISG</sequence>
<reference evidence="1 2" key="1">
    <citation type="submission" date="2023-07" db="EMBL/GenBank/DDBJ databases">
        <title>Genomic Encyclopedia of Type Strains, Phase IV (KMG-IV): sequencing the most valuable type-strain genomes for metagenomic binning, comparative biology and taxonomic classification.</title>
        <authorList>
            <person name="Goeker M."/>
        </authorList>
    </citation>
    <scope>NUCLEOTIDE SEQUENCE [LARGE SCALE GENOMIC DNA]</scope>
    <source>
        <strain evidence="1 2">DSM 15561</strain>
    </source>
</reference>